<feature type="compositionally biased region" description="Polar residues" evidence="2">
    <location>
        <begin position="947"/>
        <end position="958"/>
    </location>
</feature>
<feature type="compositionally biased region" description="Basic and acidic residues" evidence="2">
    <location>
        <begin position="968"/>
        <end position="978"/>
    </location>
</feature>
<name>A0A8H6I318_9AGAR</name>
<protein>
    <submittedName>
        <fullName evidence="3">Uncharacterized protein</fullName>
    </submittedName>
</protein>
<feature type="region of interest" description="Disordered" evidence="2">
    <location>
        <begin position="609"/>
        <end position="633"/>
    </location>
</feature>
<sequence>MAASEGMYYGDLPVGLSFDAAHDAEDPNLKECSVRGCRRLISSAEQNRMCEDCRIRHRGYATTKRLRRKLEKAALQALGPGGVLMPPVIPVWEDAPVETWDPTIDPMLYDASVTATTTPTPAPGPIASSSSELANALTLPAQYLQPPAAPDCISPAVLQGSEEAPAEASDSNSDSDAPRFCSVKGCKAVIPGSYDYKMCPSCRTRYRGYGITKRAKWKNEREVFEREMAELRAAEDERRDANGLPPLADDPAELRAWEMSIIDEQITLPPPVLAALTAAGVNADGTVSRPLPDAQSLVATVLSLYQNEPDQRSEVDTPHSTVPYPSVLGAIPPLPARMCTVSHCHQILPGYYRYKRCEQHRLQNRHHSKLKRVREKEEKAVGPKEDAVVLQIEPTSSKRKVKGKERATTPIELEAEPVLPPPTKKKGKKVTHCVSEGCNNLLDESKRWHNCDDCRTAERREKSRLKAAGKVADSSGTVAMTVDAPPASVVILPTLAPSDLPQHAQSPAPPPRQSDSAPVTDQLQLVNITPESFDAPVPALEPTFRWSNETSVVTVAHASPAPTVDLSRPPSTSQPLMIRQYKPKGDDTIAIKAVSNQPYVTVEQLPFQPRNDKEGSALPPPPVVSSRTSASGQKAYPNAGVFRHYVHVPEEVVIEPPATTASDAPSIPSTDTTATSIPTFPDSGVPATQPVNESEVHVQPPSAGPPSPSAINSTAPSVSAPRKATKKSKGKAKSTPKAKAAISIAPAPVPIAPKTTTAPGNHNPQLFPYQGHYPVHPYFYLPPQYTVNAANTYAIPGYPPIPPAPPPTENTSTAVNPSTAGASSSSQQDSGTIASAAATTVATTSISAPPHAAPLPVPYPIPWPQPHMPYPYPPGMVGPPMSTSTVPNPPPGYFYPPYPYSASAPPLPGFGSGAGPVTGQVPAHAIASGQVVVVGGGGMSLSAPVSAPTSLPHGTSVSAPPKVKKTKAPKEVPAEKRFSYYHPGFGMSDSPETPTGPESLVRKRRKIDPAWAEKMRKKAEEEKVQREQQNQQQVEGDGPVASSSAVQHLVAPPPTGPVSLSAPPAFAFAGQPAFAQAPHVAVAQGVPAPMDYHRYRPESGVDMLAANGHPQPVEEDPPSSASAQLKPCSNKTCRRRVASSSSSATALCDKCKAKFKKHADKNKRKHKLVPIKPVGATFVNVDMGDGGRS</sequence>
<feature type="compositionally biased region" description="Polar residues" evidence="2">
    <location>
        <begin position="1119"/>
        <end position="1131"/>
    </location>
</feature>
<dbReference type="EMBL" id="JACGCI010000026">
    <property type="protein sequence ID" value="KAF6756466.1"/>
    <property type="molecule type" value="Genomic_DNA"/>
</dbReference>
<evidence type="ECO:0000256" key="1">
    <source>
        <dbReference type="SAM" id="Coils"/>
    </source>
</evidence>
<evidence type="ECO:0000313" key="4">
    <source>
        <dbReference type="Proteomes" id="UP000521943"/>
    </source>
</evidence>
<gene>
    <name evidence="3" type="ORF">DFP72DRAFT_894395</name>
</gene>
<evidence type="ECO:0000256" key="2">
    <source>
        <dbReference type="SAM" id="MobiDB-lite"/>
    </source>
</evidence>
<feature type="region of interest" description="Disordered" evidence="2">
    <location>
        <begin position="800"/>
        <end position="835"/>
    </location>
</feature>
<dbReference type="AlphaFoldDB" id="A0A8H6I318"/>
<organism evidence="3 4">
    <name type="scientific">Ephemerocybe angulata</name>
    <dbReference type="NCBI Taxonomy" id="980116"/>
    <lineage>
        <taxon>Eukaryota</taxon>
        <taxon>Fungi</taxon>
        <taxon>Dikarya</taxon>
        <taxon>Basidiomycota</taxon>
        <taxon>Agaricomycotina</taxon>
        <taxon>Agaricomycetes</taxon>
        <taxon>Agaricomycetidae</taxon>
        <taxon>Agaricales</taxon>
        <taxon>Agaricineae</taxon>
        <taxon>Psathyrellaceae</taxon>
        <taxon>Ephemerocybe</taxon>
    </lineage>
</organism>
<keyword evidence="4" id="KW-1185">Reference proteome</keyword>
<evidence type="ECO:0000313" key="3">
    <source>
        <dbReference type="EMBL" id="KAF6756466.1"/>
    </source>
</evidence>
<dbReference type="OrthoDB" id="3070249at2759"/>
<accession>A0A8H6I318</accession>
<comment type="caution">
    <text evidence="3">The sequence shown here is derived from an EMBL/GenBank/DDBJ whole genome shotgun (WGS) entry which is preliminary data.</text>
</comment>
<reference evidence="3 4" key="1">
    <citation type="submission" date="2020-07" db="EMBL/GenBank/DDBJ databases">
        <title>Comparative genomics of pyrophilous fungi reveals a link between fire events and developmental genes.</title>
        <authorList>
            <consortium name="DOE Joint Genome Institute"/>
            <person name="Steindorff A.S."/>
            <person name="Carver A."/>
            <person name="Calhoun S."/>
            <person name="Stillman K."/>
            <person name="Liu H."/>
            <person name="Lipzen A."/>
            <person name="Pangilinan J."/>
            <person name="Labutti K."/>
            <person name="Bruns T.D."/>
            <person name="Grigoriev I.V."/>
        </authorList>
    </citation>
    <scope>NUCLEOTIDE SEQUENCE [LARGE SCALE GENOMIC DNA]</scope>
    <source>
        <strain evidence="3 4">CBS 144469</strain>
    </source>
</reference>
<feature type="region of interest" description="Disordered" evidence="2">
    <location>
        <begin position="945"/>
        <end position="1056"/>
    </location>
</feature>
<feature type="compositionally biased region" description="Basic residues" evidence="2">
    <location>
        <begin position="723"/>
        <end position="736"/>
    </location>
</feature>
<dbReference type="Proteomes" id="UP000521943">
    <property type="component" value="Unassembled WGS sequence"/>
</dbReference>
<feature type="region of interest" description="Disordered" evidence="2">
    <location>
        <begin position="657"/>
        <end position="765"/>
    </location>
</feature>
<feature type="compositionally biased region" description="Low complexity" evidence="2">
    <location>
        <begin position="818"/>
        <end position="835"/>
    </location>
</feature>
<feature type="coiled-coil region" evidence="1">
    <location>
        <begin position="214"/>
        <end position="244"/>
    </location>
</feature>
<proteinExistence type="predicted"/>
<feature type="compositionally biased region" description="Low complexity" evidence="2">
    <location>
        <begin position="737"/>
        <end position="759"/>
    </location>
</feature>
<keyword evidence="1" id="KW-0175">Coiled coil</keyword>
<feature type="region of interest" description="Disordered" evidence="2">
    <location>
        <begin position="1110"/>
        <end position="1140"/>
    </location>
</feature>
<feature type="compositionally biased region" description="Basic and acidic residues" evidence="2">
    <location>
        <begin position="1007"/>
        <end position="1026"/>
    </location>
</feature>
<feature type="compositionally biased region" description="Polar residues" evidence="2">
    <location>
        <begin position="659"/>
        <end position="678"/>
    </location>
</feature>
<feature type="region of interest" description="Disordered" evidence="2">
    <location>
        <begin position="498"/>
        <end position="518"/>
    </location>
</feature>